<dbReference type="PaxDb" id="3055-EDP02504"/>
<dbReference type="GeneID" id="5720182"/>
<dbReference type="Proteomes" id="UP000006906">
    <property type="component" value="Chromosome 9"/>
</dbReference>
<dbReference type="RefSeq" id="XP_042920879.1">
    <property type="nucleotide sequence ID" value="XM_043065833.1"/>
</dbReference>
<dbReference type="InterPro" id="IPR009003">
    <property type="entry name" value="Peptidase_S1_PA"/>
</dbReference>
<evidence type="ECO:0000313" key="2">
    <source>
        <dbReference type="EMBL" id="PNW78443.1"/>
    </source>
</evidence>
<dbReference type="AlphaFoldDB" id="A0A2K3DD48"/>
<accession>A0A2K3DD48</accession>
<dbReference type="ExpressionAtlas" id="A0A2K3DD48">
    <property type="expression patterns" value="baseline"/>
</dbReference>
<dbReference type="EMBL" id="CM008970">
    <property type="protein sequence ID" value="PNW78443.1"/>
    <property type="molecule type" value="Genomic_DNA"/>
</dbReference>
<dbReference type="OrthoDB" id="543819at2759"/>
<name>A0A2K3DD48_CHLRE</name>
<protein>
    <submittedName>
        <fullName evidence="2">Uncharacterized protein</fullName>
    </submittedName>
</protein>
<dbReference type="Gramene" id="PNW78443">
    <property type="protein sequence ID" value="PNW78443"/>
    <property type="gene ID" value="CHLRE_09g397100v5"/>
</dbReference>
<dbReference type="InParanoid" id="A0A2K3DD48"/>
<proteinExistence type="predicted"/>
<reference evidence="2 3" key="1">
    <citation type="journal article" date="2007" name="Science">
        <title>The Chlamydomonas genome reveals the evolution of key animal and plant functions.</title>
        <authorList>
            <person name="Merchant S.S."/>
            <person name="Prochnik S.E."/>
            <person name="Vallon O."/>
            <person name="Harris E.H."/>
            <person name="Karpowicz S.J."/>
            <person name="Witman G.B."/>
            <person name="Terry A."/>
            <person name="Salamov A."/>
            <person name="Fritz-Laylin L.K."/>
            <person name="Marechal-Drouard L."/>
            <person name="Marshall W.F."/>
            <person name="Qu L.H."/>
            <person name="Nelson D.R."/>
            <person name="Sanderfoot A.A."/>
            <person name="Spalding M.H."/>
            <person name="Kapitonov V.V."/>
            <person name="Ren Q."/>
            <person name="Ferris P."/>
            <person name="Lindquist E."/>
            <person name="Shapiro H."/>
            <person name="Lucas S.M."/>
            <person name="Grimwood J."/>
            <person name="Schmutz J."/>
            <person name="Cardol P."/>
            <person name="Cerutti H."/>
            <person name="Chanfreau G."/>
            <person name="Chen C.L."/>
            <person name="Cognat V."/>
            <person name="Croft M.T."/>
            <person name="Dent R."/>
            <person name="Dutcher S."/>
            <person name="Fernandez E."/>
            <person name="Fukuzawa H."/>
            <person name="Gonzalez-Ballester D."/>
            <person name="Gonzalez-Halphen D."/>
            <person name="Hallmann A."/>
            <person name="Hanikenne M."/>
            <person name="Hippler M."/>
            <person name="Inwood W."/>
            <person name="Jabbari K."/>
            <person name="Kalanon M."/>
            <person name="Kuras R."/>
            <person name="Lefebvre P.A."/>
            <person name="Lemaire S.D."/>
            <person name="Lobanov A.V."/>
            <person name="Lohr M."/>
            <person name="Manuell A."/>
            <person name="Meier I."/>
            <person name="Mets L."/>
            <person name="Mittag M."/>
            <person name="Mittelmeier T."/>
            <person name="Moroney J.V."/>
            <person name="Moseley J."/>
            <person name="Napoli C."/>
            <person name="Nedelcu A.M."/>
            <person name="Niyogi K."/>
            <person name="Novoselov S.V."/>
            <person name="Paulsen I.T."/>
            <person name="Pazour G."/>
            <person name="Purton S."/>
            <person name="Ral J.P."/>
            <person name="Riano-Pachon D.M."/>
            <person name="Riekhof W."/>
            <person name="Rymarquis L."/>
            <person name="Schroda M."/>
            <person name="Stern D."/>
            <person name="Umen J."/>
            <person name="Willows R."/>
            <person name="Wilson N."/>
            <person name="Zimmer S.L."/>
            <person name="Allmer J."/>
            <person name="Balk J."/>
            <person name="Bisova K."/>
            <person name="Chen C.J."/>
            <person name="Elias M."/>
            <person name="Gendler K."/>
            <person name="Hauser C."/>
            <person name="Lamb M.R."/>
            <person name="Ledford H."/>
            <person name="Long J.C."/>
            <person name="Minagawa J."/>
            <person name="Page M.D."/>
            <person name="Pan J."/>
            <person name="Pootakham W."/>
            <person name="Roje S."/>
            <person name="Rose A."/>
            <person name="Stahlberg E."/>
            <person name="Terauchi A.M."/>
            <person name="Yang P."/>
            <person name="Ball S."/>
            <person name="Bowler C."/>
            <person name="Dieckmann C.L."/>
            <person name="Gladyshev V.N."/>
            <person name="Green P."/>
            <person name="Jorgensen R."/>
            <person name="Mayfield S."/>
            <person name="Mueller-Roeber B."/>
            <person name="Rajamani S."/>
            <person name="Sayre R.T."/>
            <person name="Brokstein P."/>
            <person name="Dubchak I."/>
            <person name="Goodstein D."/>
            <person name="Hornick L."/>
            <person name="Huang Y.W."/>
            <person name="Jhaveri J."/>
            <person name="Luo Y."/>
            <person name="Martinez D."/>
            <person name="Ngau W.C."/>
            <person name="Otillar B."/>
            <person name="Poliakov A."/>
            <person name="Porter A."/>
            <person name="Szajkowski L."/>
            <person name="Werner G."/>
            <person name="Zhou K."/>
            <person name="Grigoriev I.V."/>
            <person name="Rokhsar D.S."/>
            <person name="Grossman A.R."/>
        </authorList>
    </citation>
    <scope>NUCLEOTIDE SEQUENCE [LARGE SCALE GENOMIC DNA]</scope>
    <source>
        <strain evidence="3">CC-503</strain>
    </source>
</reference>
<feature type="region of interest" description="Disordered" evidence="1">
    <location>
        <begin position="325"/>
        <end position="348"/>
    </location>
</feature>
<dbReference type="KEGG" id="cre:CHLRE_09g397100v5"/>
<dbReference type="SUPFAM" id="SSF50494">
    <property type="entry name" value="Trypsin-like serine proteases"/>
    <property type="match status" value="1"/>
</dbReference>
<evidence type="ECO:0000256" key="1">
    <source>
        <dbReference type="SAM" id="MobiDB-lite"/>
    </source>
</evidence>
<keyword evidence="3" id="KW-1185">Reference proteome</keyword>
<organism evidence="2 3">
    <name type="scientific">Chlamydomonas reinhardtii</name>
    <name type="common">Chlamydomonas smithii</name>
    <dbReference type="NCBI Taxonomy" id="3055"/>
    <lineage>
        <taxon>Eukaryota</taxon>
        <taxon>Viridiplantae</taxon>
        <taxon>Chlorophyta</taxon>
        <taxon>core chlorophytes</taxon>
        <taxon>Chlorophyceae</taxon>
        <taxon>CS clade</taxon>
        <taxon>Chlamydomonadales</taxon>
        <taxon>Chlamydomonadaceae</taxon>
        <taxon>Chlamydomonas</taxon>
    </lineage>
</organism>
<evidence type="ECO:0000313" key="3">
    <source>
        <dbReference type="Proteomes" id="UP000006906"/>
    </source>
</evidence>
<gene>
    <name evidence="2" type="ORF">CHLRE_09g397100v5</name>
</gene>
<feature type="region of interest" description="Disordered" evidence="1">
    <location>
        <begin position="283"/>
        <end position="304"/>
    </location>
</feature>
<sequence>MDSATQHRQQARDVLSGIGFDADAVSSFEQETLDRLVSAKFHLPGRLRAATCDGLKEAGLAPGDVCFVMAQVQGGGGGGGAAAAGTEAGMVSSAAASQLLTEVTCSNVVRLVDADETVGSCCLVSFNGRNFVLAARHCMNPKPGQRINVKSFAICGHRLRHLASFPKHDVTVLLLDDSAELPDVLRNVNPFEVDGGIGLMPGIAVTLIGFPLAADKTVVGFQQSGLPLVAPGLVCWLSKEADEAIGSYAGAFPNCSGGAVTFGRPPSRYLAGMHSGMMWHEHGTNPRDVTTTADQDDESGSSAAAAVTAAGGELVVETDRWSAGNGATGLAEQEPACGGGKRKPASWQEGRARDCAVQYCLNNVKHKSCMGTFVPAHVLVRLLSRCHELLAAAGDEDRGR</sequence>
<dbReference type="OMA" id="GMMWHEH"/>